<keyword evidence="2" id="KW-0812">Transmembrane</keyword>
<dbReference type="RefSeq" id="WP_226766685.1">
    <property type="nucleotide sequence ID" value="NZ_BAAAEO010000002.1"/>
</dbReference>
<dbReference type="Proteomes" id="UP001501169">
    <property type="component" value="Unassembled WGS sequence"/>
</dbReference>
<name>A0ABP3NV59_9GAMM</name>
<dbReference type="EMBL" id="BAAAEO010000002">
    <property type="protein sequence ID" value="GAA0550300.1"/>
    <property type="molecule type" value="Genomic_DNA"/>
</dbReference>
<feature type="compositionally biased region" description="Low complexity" evidence="1">
    <location>
        <begin position="78"/>
        <end position="93"/>
    </location>
</feature>
<organism evidence="5 6">
    <name type="scientific">Rheinheimera aquimaris</name>
    <dbReference type="NCBI Taxonomy" id="412437"/>
    <lineage>
        <taxon>Bacteria</taxon>
        <taxon>Pseudomonadati</taxon>
        <taxon>Pseudomonadota</taxon>
        <taxon>Gammaproteobacteria</taxon>
        <taxon>Chromatiales</taxon>
        <taxon>Chromatiaceae</taxon>
        <taxon>Rheinheimera</taxon>
    </lineage>
</organism>
<comment type="caution">
    <text evidence="5">The sequence shown here is derived from an EMBL/GenBank/DDBJ whole genome shotgun (WGS) entry which is preliminary data.</text>
</comment>
<keyword evidence="2" id="KW-0472">Membrane</keyword>
<evidence type="ECO:0000313" key="5">
    <source>
        <dbReference type="EMBL" id="GAA0550300.1"/>
    </source>
</evidence>
<sequence>MRYLLFTITLLLTSLPLAAQQQYTDGACILLQQQIDRFDQQRQNSNYRSAKREYDRYCQKPVHAVPRGSQARQAVPVTTAPAEPTENVTTPPTPVKVVTQAEAERSATVSAEARVNGADSIKPAEITSADVSAVEVSPKPVITLPEPAKAEPVQAQPETAAPELVSPAAETVALPHATEPAAQQDMLGLVLNSIPLIAANIVALLLVIFLLTSWLGYNLPGFKGVFAEYKLNQLLRWRLSKQYLHFRKLKLFTAKDELTEIDHLVLCPYGIFVIAVRSDRGRIGGSETAANWNRHYFGATKQLMNPLHQNFKNVEAVKHLLQLQGTDTAQAVHSVIAFNRVAQFASSMPANVMFVDSAADYIKQFTDVVLTEEQVSRFAAVLKQASTA</sequence>
<dbReference type="Pfam" id="PF08378">
    <property type="entry name" value="NERD"/>
    <property type="match status" value="1"/>
</dbReference>
<evidence type="ECO:0000256" key="3">
    <source>
        <dbReference type="SAM" id="SignalP"/>
    </source>
</evidence>
<dbReference type="InterPro" id="IPR011528">
    <property type="entry name" value="NERD"/>
</dbReference>
<keyword evidence="3" id="KW-0732">Signal</keyword>
<feature type="chain" id="PRO_5045789745" description="NERD domain-containing protein" evidence="3">
    <location>
        <begin position="20"/>
        <end position="388"/>
    </location>
</feature>
<gene>
    <name evidence="5" type="ORF">GCM10009098_17510</name>
</gene>
<reference evidence="6" key="1">
    <citation type="journal article" date="2019" name="Int. J. Syst. Evol. Microbiol.">
        <title>The Global Catalogue of Microorganisms (GCM) 10K type strain sequencing project: providing services to taxonomists for standard genome sequencing and annotation.</title>
        <authorList>
            <consortium name="The Broad Institute Genomics Platform"/>
            <consortium name="The Broad Institute Genome Sequencing Center for Infectious Disease"/>
            <person name="Wu L."/>
            <person name="Ma J."/>
        </authorList>
    </citation>
    <scope>NUCLEOTIDE SEQUENCE [LARGE SCALE GENOMIC DNA]</scope>
    <source>
        <strain evidence="6">JCM 14331</strain>
    </source>
</reference>
<feature type="signal peptide" evidence="3">
    <location>
        <begin position="1"/>
        <end position="19"/>
    </location>
</feature>
<evidence type="ECO:0000256" key="1">
    <source>
        <dbReference type="SAM" id="MobiDB-lite"/>
    </source>
</evidence>
<keyword evidence="6" id="KW-1185">Reference proteome</keyword>
<accession>A0ABP3NV59</accession>
<proteinExistence type="predicted"/>
<feature type="region of interest" description="Disordered" evidence="1">
    <location>
        <begin position="65"/>
        <end position="93"/>
    </location>
</feature>
<evidence type="ECO:0000313" key="6">
    <source>
        <dbReference type="Proteomes" id="UP001501169"/>
    </source>
</evidence>
<dbReference type="PROSITE" id="PS50965">
    <property type="entry name" value="NERD"/>
    <property type="match status" value="1"/>
</dbReference>
<evidence type="ECO:0000259" key="4">
    <source>
        <dbReference type="PROSITE" id="PS50965"/>
    </source>
</evidence>
<feature type="transmembrane region" description="Helical" evidence="2">
    <location>
        <begin position="196"/>
        <end position="217"/>
    </location>
</feature>
<protein>
    <recommendedName>
        <fullName evidence="4">NERD domain-containing protein</fullName>
    </recommendedName>
</protein>
<evidence type="ECO:0000256" key="2">
    <source>
        <dbReference type="SAM" id="Phobius"/>
    </source>
</evidence>
<keyword evidence="2" id="KW-1133">Transmembrane helix</keyword>
<feature type="domain" description="NERD" evidence="4">
    <location>
        <begin position="223"/>
        <end position="340"/>
    </location>
</feature>